<feature type="transmembrane region" description="Helical" evidence="5">
    <location>
        <begin position="427"/>
        <end position="455"/>
    </location>
</feature>
<dbReference type="PANTHER" id="PTHR37422:SF13">
    <property type="entry name" value="LIPOPOLYSACCHARIDE BIOSYNTHESIS PROTEIN PA4999-RELATED"/>
    <property type="match status" value="1"/>
</dbReference>
<dbReference type="GO" id="GO:0016020">
    <property type="term" value="C:membrane"/>
    <property type="evidence" value="ECO:0007669"/>
    <property type="project" value="UniProtKB-SubCell"/>
</dbReference>
<feature type="transmembrane region" description="Helical" evidence="5">
    <location>
        <begin position="384"/>
        <end position="406"/>
    </location>
</feature>
<feature type="transmembrane region" description="Helical" evidence="5">
    <location>
        <begin position="307"/>
        <end position="328"/>
    </location>
</feature>
<evidence type="ECO:0000313" key="7">
    <source>
        <dbReference type="EMBL" id="SCB46355.1"/>
    </source>
</evidence>
<dbReference type="AlphaFoldDB" id="A0A1C3X2D5"/>
<accession>A0A1C3X2D5</accession>
<feature type="transmembrane region" description="Helical" evidence="5">
    <location>
        <begin position="144"/>
        <end position="162"/>
    </location>
</feature>
<protein>
    <submittedName>
        <fullName evidence="7">O-antigen ligase like membrane protein</fullName>
    </submittedName>
</protein>
<evidence type="ECO:0000256" key="4">
    <source>
        <dbReference type="ARBA" id="ARBA00023136"/>
    </source>
</evidence>
<reference evidence="7 8" key="1">
    <citation type="submission" date="2016-08" db="EMBL/GenBank/DDBJ databases">
        <authorList>
            <person name="Seilhamer J.J."/>
        </authorList>
    </citation>
    <scope>NUCLEOTIDE SEQUENCE [LARGE SCALE GENOMIC DNA]</scope>
    <source>
        <strain evidence="7 8">CCBAU 10071</strain>
    </source>
</reference>
<dbReference type="GO" id="GO:0016874">
    <property type="term" value="F:ligase activity"/>
    <property type="evidence" value="ECO:0007669"/>
    <property type="project" value="UniProtKB-KW"/>
</dbReference>
<evidence type="ECO:0000313" key="8">
    <source>
        <dbReference type="Proteomes" id="UP000183174"/>
    </source>
</evidence>
<evidence type="ECO:0000259" key="6">
    <source>
        <dbReference type="Pfam" id="PF04932"/>
    </source>
</evidence>
<feature type="transmembrane region" description="Helical" evidence="5">
    <location>
        <begin position="235"/>
        <end position="253"/>
    </location>
</feature>
<keyword evidence="4 5" id="KW-0472">Membrane</keyword>
<feature type="domain" description="O-antigen ligase-related" evidence="6">
    <location>
        <begin position="266"/>
        <end position="401"/>
    </location>
</feature>
<gene>
    <name evidence="7" type="ORF">GA0061099_1008357</name>
</gene>
<feature type="transmembrane region" description="Helical" evidence="5">
    <location>
        <begin position="174"/>
        <end position="192"/>
    </location>
</feature>
<evidence type="ECO:0000256" key="5">
    <source>
        <dbReference type="SAM" id="Phobius"/>
    </source>
</evidence>
<comment type="subcellular location">
    <subcellularLocation>
        <location evidence="1">Membrane</location>
        <topology evidence="1">Multi-pass membrane protein</topology>
    </subcellularLocation>
</comment>
<proteinExistence type="predicted"/>
<keyword evidence="3 5" id="KW-1133">Transmembrane helix</keyword>
<dbReference type="Proteomes" id="UP000183174">
    <property type="component" value="Unassembled WGS sequence"/>
</dbReference>
<feature type="transmembrane region" description="Helical" evidence="5">
    <location>
        <begin position="86"/>
        <end position="104"/>
    </location>
</feature>
<feature type="transmembrane region" description="Helical" evidence="5">
    <location>
        <begin position="282"/>
        <end position="298"/>
    </location>
</feature>
<feature type="transmembrane region" description="Helical" evidence="5">
    <location>
        <begin position="111"/>
        <end position="132"/>
    </location>
</feature>
<sequence length="490" mass="52551">MWGASASSALLVCRTSQIFEVLALTRKSLELESGSQLTYLYGPQRSPVGRAAGAPRWGTELYLKLLLVAIVLPEGLSFFVGDFRLSVARVLIFCSFIAALQQLGQRLGTRTVVCVPSDILAPLTGVWMMLAATVTDGPAGVKGAGIEALEFVGAYLTFRFLLGPVDSSVRIARFSCKLMIVIVGIALLDPLSDKLFTYEFIKGITGYAKLSYDGPLAIRADTFYRDGVVRAMGPLEHSILFGAVCVWFGVVAFTTFRHQVLGWGVAGIALIGVWFSQARSPLLAYLIGFALASFYAASPRFAARWKLVGLCVTALLLVVFTFSGSPVATLVRLSGVSPEAAWARQAIWDTGGPVVLGSPIFGIGLNGDWNWQSHGALVSSSVDAFWLATAMSYGIPGSALILLTIASACWLGSIDKSPHLTPEERRLSVALGIVIATIAFLGFIVHFWGICWILIAVFTGMRANLAETAILRDRAAPAARMRCDPITGDI</sequence>
<dbReference type="EMBL" id="FMAE01000008">
    <property type="protein sequence ID" value="SCB46355.1"/>
    <property type="molecule type" value="Genomic_DNA"/>
</dbReference>
<organism evidence="7 8">
    <name type="scientific">Bradyrhizobium yuanmingense</name>
    <dbReference type="NCBI Taxonomy" id="108015"/>
    <lineage>
        <taxon>Bacteria</taxon>
        <taxon>Pseudomonadati</taxon>
        <taxon>Pseudomonadota</taxon>
        <taxon>Alphaproteobacteria</taxon>
        <taxon>Hyphomicrobiales</taxon>
        <taxon>Nitrobacteraceae</taxon>
        <taxon>Bradyrhizobium</taxon>
    </lineage>
</organism>
<evidence type="ECO:0000256" key="1">
    <source>
        <dbReference type="ARBA" id="ARBA00004141"/>
    </source>
</evidence>
<dbReference type="PANTHER" id="PTHR37422">
    <property type="entry name" value="TEICHURONIC ACID BIOSYNTHESIS PROTEIN TUAE"/>
    <property type="match status" value="1"/>
</dbReference>
<keyword evidence="7" id="KW-0436">Ligase</keyword>
<feature type="transmembrane region" description="Helical" evidence="5">
    <location>
        <begin position="260"/>
        <end position="276"/>
    </location>
</feature>
<name>A0A1C3X2D5_9BRAD</name>
<evidence type="ECO:0000256" key="3">
    <source>
        <dbReference type="ARBA" id="ARBA00022989"/>
    </source>
</evidence>
<dbReference type="InterPro" id="IPR007016">
    <property type="entry name" value="O-antigen_ligase-rel_domated"/>
</dbReference>
<dbReference type="Pfam" id="PF04932">
    <property type="entry name" value="Wzy_C"/>
    <property type="match status" value="1"/>
</dbReference>
<dbReference type="InterPro" id="IPR051533">
    <property type="entry name" value="WaaL-like"/>
</dbReference>
<evidence type="ECO:0000256" key="2">
    <source>
        <dbReference type="ARBA" id="ARBA00022692"/>
    </source>
</evidence>
<keyword evidence="2 5" id="KW-0812">Transmembrane</keyword>